<dbReference type="AlphaFoldDB" id="A0A6G7CH69"/>
<keyword evidence="2" id="KW-1185">Reference proteome</keyword>
<evidence type="ECO:0000313" key="2">
    <source>
        <dbReference type="Proteomes" id="UP000503003"/>
    </source>
</evidence>
<dbReference type="KEGG" id="vzi:G5S32_05180"/>
<dbReference type="InterPro" id="IPR010982">
    <property type="entry name" value="Lambda_DNA-bd_dom_sf"/>
</dbReference>
<accession>A0A6G7CH69</accession>
<organism evidence="1 2">
    <name type="scientific">Vibrio ziniensis</name>
    <dbReference type="NCBI Taxonomy" id="2711221"/>
    <lineage>
        <taxon>Bacteria</taxon>
        <taxon>Pseudomonadati</taxon>
        <taxon>Pseudomonadota</taxon>
        <taxon>Gammaproteobacteria</taxon>
        <taxon>Vibrionales</taxon>
        <taxon>Vibrionaceae</taxon>
        <taxon>Vibrio</taxon>
    </lineage>
</organism>
<evidence type="ECO:0000313" key="1">
    <source>
        <dbReference type="EMBL" id="QIH41424.1"/>
    </source>
</evidence>
<dbReference type="RefSeq" id="WP_165311014.1">
    <property type="nucleotide sequence ID" value="NZ_CP049331.1"/>
</dbReference>
<protein>
    <submittedName>
        <fullName evidence="1">Helix-turn-helix domain-containing protein</fullName>
    </submittedName>
</protein>
<dbReference type="Proteomes" id="UP000503003">
    <property type="component" value="Chromosome 1"/>
</dbReference>
<proteinExistence type="predicted"/>
<sequence length="67" mass="7686">MLKEAISSIGSQKIAERCHVSVRAVYKWSEKGVLPRTEYTGETNYAEQIEELSNGQYKKDQLLNIPR</sequence>
<gene>
    <name evidence="1" type="ORF">G5S32_05180</name>
</gene>
<dbReference type="EMBL" id="CP049331">
    <property type="protein sequence ID" value="QIH41424.1"/>
    <property type="molecule type" value="Genomic_DNA"/>
</dbReference>
<reference evidence="1 2" key="1">
    <citation type="submission" date="2020-02" db="EMBL/GenBank/DDBJ databases">
        <title>A complete genome of a marine bacterium Vibrio sp. ZWAL4003 isolated from the mangrove sediment with the ability to degrade polysaccharides.</title>
        <authorList>
            <person name="Wu J."/>
            <person name="Qu W."/>
            <person name="Zeng R."/>
        </authorList>
    </citation>
    <scope>NUCLEOTIDE SEQUENCE [LARGE SCALE GENOMIC DNA]</scope>
    <source>
        <strain evidence="1 2">ZWAL4003</strain>
    </source>
</reference>
<dbReference type="Gene3D" id="1.10.260.40">
    <property type="entry name" value="lambda repressor-like DNA-binding domains"/>
    <property type="match status" value="1"/>
</dbReference>
<dbReference type="SUPFAM" id="SSF47413">
    <property type="entry name" value="lambda repressor-like DNA-binding domains"/>
    <property type="match status" value="1"/>
</dbReference>
<dbReference type="GO" id="GO:0003677">
    <property type="term" value="F:DNA binding"/>
    <property type="evidence" value="ECO:0007669"/>
    <property type="project" value="InterPro"/>
</dbReference>
<name>A0A6G7CH69_9VIBR</name>